<dbReference type="InterPro" id="IPR036452">
    <property type="entry name" value="Ribo_hydro-like"/>
</dbReference>
<name>A0ABN3DE89_9MICO</name>
<dbReference type="GO" id="GO:0016787">
    <property type="term" value="F:hydrolase activity"/>
    <property type="evidence" value="ECO:0007669"/>
    <property type="project" value="UniProtKB-KW"/>
</dbReference>
<keyword evidence="2" id="KW-0326">Glycosidase</keyword>
<dbReference type="Pfam" id="PF01156">
    <property type="entry name" value="IU_nuc_hydro"/>
    <property type="match status" value="1"/>
</dbReference>
<dbReference type="PANTHER" id="PTHR12304:SF4">
    <property type="entry name" value="URIDINE NUCLEOSIDASE"/>
    <property type="match status" value="1"/>
</dbReference>
<dbReference type="InterPro" id="IPR001910">
    <property type="entry name" value="Inosine/uridine_hydrolase_dom"/>
</dbReference>
<evidence type="ECO:0000256" key="1">
    <source>
        <dbReference type="ARBA" id="ARBA00022801"/>
    </source>
</evidence>
<keyword evidence="1 4" id="KW-0378">Hydrolase</keyword>
<evidence type="ECO:0000259" key="3">
    <source>
        <dbReference type="Pfam" id="PF01156"/>
    </source>
</evidence>
<keyword evidence="5" id="KW-1185">Reference proteome</keyword>
<protein>
    <submittedName>
        <fullName evidence="4">Nucleoside hydrolase</fullName>
    </submittedName>
</protein>
<dbReference type="Gene3D" id="3.90.245.10">
    <property type="entry name" value="Ribonucleoside hydrolase-like"/>
    <property type="match status" value="1"/>
</dbReference>
<dbReference type="SUPFAM" id="SSF53590">
    <property type="entry name" value="Nucleoside hydrolase"/>
    <property type="match status" value="1"/>
</dbReference>
<comment type="caution">
    <text evidence="4">The sequence shown here is derived from an EMBL/GenBank/DDBJ whole genome shotgun (WGS) entry which is preliminary data.</text>
</comment>
<organism evidence="4 5">
    <name type="scientific">Herbiconiux moechotypicola</name>
    <dbReference type="NCBI Taxonomy" id="637393"/>
    <lineage>
        <taxon>Bacteria</taxon>
        <taxon>Bacillati</taxon>
        <taxon>Actinomycetota</taxon>
        <taxon>Actinomycetes</taxon>
        <taxon>Micrococcales</taxon>
        <taxon>Microbacteriaceae</taxon>
        <taxon>Herbiconiux</taxon>
    </lineage>
</organism>
<feature type="domain" description="Inosine/uridine-preferring nucleoside hydrolase" evidence="3">
    <location>
        <begin position="1"/>
        <end position="303"/>
    </location>
</feature>
<evidence type="ECO:0000256" key="2">
    <source>
        <dbReference type="ARBA" id="ARBA00023295"/>
    </source>
</evidence>
<dbReference type="Proteomes" id="UP001500929">
    <property type="component" value="Unassembled WGS sequence"/>
</dbReference>
<sequence>MDTDPGIDDAMALLYLAGRDDVELRAVTSVYGNTDVDSALLNIARVLDLAGLGETPTARGASGPLEGTAELAAPVHGIDGLGGLWPEPARPLRLSELSSAELIVEIGRAEPRQHHLFALGPLTNLGLALQLDPLILTRYRSVMVMGGSGPFGPPGSELTADSNVSNDPVAARAVFAAPRVSMLSVGVNVTIQAILDEGFWADLRSSGSAWSHFSATVLQQYNDFYRHTWGRRISPAHDGFAVALALEPGWIRAVERGPVNVLSDGYGARARLMRLPDGSLPAFEIEPVPDTDVVVEGDKAAFVADLMRILRRGRSR</sequence>
<dbReference type="InterPro" id="IPR023186">
    <property type="entry name" value="IUNH"/>
</dbReference>
<dbReference type="PANTHER" id="PTHR12304">
    <property type="entry name" value="INOSINE-URIDINE PREFERRING NUCLEOSIDE HYDROLASE"/>
    <property type="match status" value="1"/>
</dbReference>
<proteinExistence type="predicted"/>
<gene>
    <name evidence="4" type="ORF">GCM10009851_11630</name>
</gene>
<evidence type="ECO:0000313" key="5">
    <source>
        <dbReference type="Proteomes" id="UP001500929"/>
    </source>
</evidence>
<dbReference type="EMBL" id="BAAAQY010000003">
    <property type="protein sequence ID" value="GAA2228825.1"/>
    <property type="molecule type" value="Genomic_DNA"/>
</dbReference>
<evidence type="ECO:0000313" key="4">
    <source>
        <dbReference type="EMBL" id="GAA2228825.1"/>
    </source>
</evidence>
<accession>A0ABN3DE89</accession>
<reference evidence="4 5" key="1">
    <citation type="journal article" date="2019" name="Int. J. Syst. Evol. Microbiol.">
        <title>The Global Catalogue of Microorganisms (GCM) 10K type strain sequencing project: providing services to taxonomists for standard genome sequencing and annotation.</title>
        <authorList>
            <consortium name="The Broad Institute Genomics Platform"/>
            <consortium name="The Broad Institute Genome Sequencing Center for Infectious Disease"/>
            <person name="Wu L."/>
            <person name="Ma J."/>
        </authorList>
    </citation>
    <scope>NUCLEOTIDE SEQUENCE [LARGE SCALE GENOMIC DNA]</scope>
    <source>
        <strain evidence="4 5">JCM 16117</strain>
    </source>
</reference>